<gene>
    <name evidence="5" type="ORF">SAMN05660330_01883</name>
</gene>
<dbReference type="GO" id="GO:0006310">
    <property type="term" value="P:DNA recombination"/>
    <property type="evidence" value="ECO:0007669"/>
    <property type="project" value="UniProtKB-KW"/>
</dbReference>
<evidence type="ECO:0000256" key="3">
    <source>
        <dbReference type="ARBA" id="ARBA00023054"/>
    </source>
</evidence>
<keyword evidence="3" id="KW-0175">Coiled coil</keyword>
<dbReference type="OrthoDB" id="9765111at2"/>
<accession>A0A1H0Q763</accession>
<organism evidence="5 6">
    <name type="scientific">Desulforhopalus singaporensis</name>
    <dbReference type="NCBI Taxonomy" id="91360"/>
    <lineage>
        <taxon>Bacteria</taxon>
        <taxon>Pseudomonadati</taxon>
        <taxon>Thermodesulfobacteriota</taxon>
        <taxon>Desulfobulbia</taxon>
        <taxon>Desulfobulbales</taxon>
        <taxon>Desulfocapsaceae</taxon>
        <taxon>Desulforhopalus</taxon>
    </lineage>
</organism>
<protein>
    <submittedName>
        <fullName evidence="5">DNA recombination protein RmuC</fullName>
    </submittedName>
</protein>
<dbReference type="PANTHER" id="PTHR30563">
    <property type="entry name" value="DNA RECOMBINATION PROTEIN RMUC"/>
    <property type="match status" value="1"/>
</dbReference>
<reference evidence="5 6" key="1">
    <citation type="submission" date="2016-10" db="EMBL/GenBank/DDBJ databases">
        <authorList>
            <person name="de Groot N.N."/>
        </authorList>
    </citation>
    <scope>NUCLEOTIDE SEQUENCE [LARGE SCALE GENOMIC DNA]</scope>
    <source>
        <strain evidence="5 6">DSM 12130</strain>
    </source>
</reference>
<dbReference type="STRING" id="91360.SAMN05660330_01883"/>
<dbReference type="PROSITE" id="PS51257">
    <property type="entry name" value="PROKAR_LIPOPROTEIN"/>
    <property type="match status" value="1"/>
</dbReference>
<comment type="similarity">
    <text evidence="2">Belongs to the RmuC family.</text>
</comment>
<sequence>MFFRPWIDPAVLLSLFFLLCLTASGCSALLLLKNRWLKRQLARQEQSEKSCADKLSSALIREAELSARLQSERQHGHEKLQLLEDAREELKLQFEHLAAQIFEDKSTRFSELNQTKLDAILGPFNTQLGRLKSEINEMYLSETRDRTSLKQEILQLKELNVTMAREAENLTRALTSDNKSQGNWGEMILENILEKSGLRKGHEYRTQGAFRDADNKLFKPDIIVHLPGDKDIVIDSKVSLLSWERFVSCDDQDLKTHHLKQLSGSIRTHVNQLSEKSYQLLRGINSLDFVLMFLPIEAAFSTVVRDDDTLVTDALNKNIIIVTPTTLLATLRTVGNIWHFEHQSRNSQEIARRAGLMYDKFRGFMEDMEKIGKQLAMVHSSHEAAFDKLTRGRGNLVSQASQLKSLGVQTKKDLPRSITEVAEINGDDGDDR</sequence>
<dbReference type="InterPro" id="IPR003798">
    <property type="entry name" value="DNA_recombination_RmuC"/>
</dbReference>
<dbReference type="Pfam" id="PF02646">
    <property type="entry name" value="RmuC"/>
    <property type="match status" value="1"/>
</dbReference>
<evidence type="ECO:0000256" key="2">
    <source>
        <dbReference type="ARBA" id="ARBA00009840"/>
    </source>
</evidence>
<proteinExistence type="inferred from homology"/>
<keyword evidence="6" id="KW-1185">Reference proteome</keyword>
<comment type="function">
    <text evidence="1">Involved in DNA recombination.</text>
</comment>
<evidence type="ECO:0000313" key="5">
    <source>
        <dbReference type="EMBL" id="SDP13231.1"/>
    </source>
</evidence>
<dbReference type="AlphaFoldDB" id="A0A1H0Q763"/>
<evidence type="ECO:0000256" key="4">
    <source>
        <dbReference type="ARBA" id="ARBA00023172"/>
    </source>
</evidence>
<dbReference type="Proteomes" id="UP000199073">
    <property type="component" value="Unassembled WGS sequence"/>
</dbReference>
<keyword evidence="4" id="KW-0233">DNA recombination</keyword>
<dbReference type="PANTHER" id="PTHR30563:SF0">
    <property type="entry name" value="DNA RECOMBINATION PROTEIN RMUC"/>
    <property type="match status" value="1"/>
</dbReference>
<evidence type="ECO:0000313" key="6">
    <source>
        <dbReference type="Proteomes" id="UP000199073"/>
    </source>
</evidence>
<dbReference type="EMBL" id="FNJI01000011">
    <property type="protein sequence ID" value="SDP13231.1"/>
    <property type="molecule type" value="Genomic_DNA"/>
</dbReference>
<evidence type="ECO:0000256" key="1">
    <source>
        <dbReference type="ARBA" id="ARBA00003416"/>
    </source>
</evidence>
<name>A0A1H0Q763_9BACT</name>